<dbReference type="EMBL" id="JBHSMK010000005">
    <property type="protein sequence ID" value="MFC5437184.1"/>
    <property type="molecule type" value="Genomic_DNA"/>
</dbReference>
<sequence>MLFQVKDLAGDTGAIAAALRAHDANAKVTSDLLAGRIDVSAQLTANQVIAALLAAGYEASRMSEPRQIHVSGGSDCCGSCS</sequence>
<evidence type="ECO:0000313" key="1">
    <source>
        <dbReference type="EMBL" id="MFC5437184.1"/>
    </source>
</evidence>
<gene>
    <name evidence="1" type="ORF">ACFPME_11490</name>
</gene>
<proteinExistence type="predicted"/>
<dbReference type="RefSeq" id="WP_377305326.1">
    <property type="nucleotide sequence ID" value="NZ_JBHSMK010000005.1"/>
</dbReference>
<dbReference type="SUPFAM" id="SSF55008">
    <property type="entry name" value="HMA, heavy metal-associated domain"/>
    <property type="match status" value="1"/>
</dbReference>
<name>A0ABW0JMS1_9GAMM</name>
<evidence type="ECO:0008006" key="3">
    <source>
        <dbReference type="Google" id="ProtNLM"/>
    </source>
</evidence>
<reference evidence="2" key="1">
    <citation type="journal article" date="2019" name="Int. J. Syst. Evol. Microbiol.">
        <title>The Global Catalogue of Microorganisms (GCM) 10K type strain sequencing project: providing services to taxonomists for standard genome sequencing and annotation.</title>
        <authorList>
            <consortium name="The Broad Institute Genomics Platform"/>
            <consortium name="The Broad Institute Genome Sequencing Center for Infectious Disease"/>
            <person name="Wu L."/>
            <person name="Ma J."/>
        </authorList>
    </citation>
    <scope>NUCLEOTIDE SEQUENCE [LARGE SCALE GENOMIC DNA]</scope>
    <source>
        <strain evidence="2">JCM 17130</strain>
    </source>
</reference>
<keyword evidence="2" id="KW-1185">Reference proteome</keyword>
<comment type="caution">
    <text evidence="1">The sequence shown here is derived from an EMBL/GenBank/DDBJ whole genome shotgun (WGS) entry which is preliminary data.</text>
</comment>
<evidence type="ECO:0000313" key="2">
    <source>
        <dbReference type="Proteomes" id="UP001596013"/>
    </source>
</evidence>
<accession>A0ABW0JMS1</accession>
<dbReference type="Proteomes" id="UP001596013">
    <property type="component" value="Unassembled WGS sequence"/>
</dbReference>
<dbReference type="Gene3D" id="3.30.70.100">
    <property type="match status" value="1"/>
</dbReference>
<organism evidence="1 2">
    <name type="scientific">Rhodanobacter umsongensis</name>
    <dbReference type="NCBI Taxonomy" id="633153"/>
    <lineage>
        <taxon>Bacteria</taxon>
        <taxon>Pseudomonadati</taxon>
        <taxon>Pseudomonadota</taxon>
        <taxon>Gammaproteobacteria</taxon>
        <taxon>Lysobacterales</taxon>
        <taxon>Rhodanobacteraceae</taxon>
        <taxon>Rhodanobacter</taxon>
    </lineage>
</organism>
<protein>
    <recommendedName>
        <fullName evidence="3">HMA domain-containing protein</fullName>
    </recommendedName>
</protein>
<dbReference type="InterPro" id="IPR036163">
    <property type="entry name" value="HMA_dom_sf"/>
</dbReference>